<dbReference type="InterPro" id="IPR001466">
    <property type="entry name" value="Beta-lactam-related"/>
</dbReference>
<dbReference type="Pfam" id="PF00144">
    <property type="entry name" value="Beta-lactamase"/>
    <property type="match status" value="1"/>
</dbReference>
<reference evidence="2 4" key="1">
    <citation type="submission" date="2016-11" db="EMBL/GenBank/DDBJ databases">
        <authorList>
            <person name="Jaros S."/>
            <person name="Januszkiewicz K."/>
            <person name="Wedrychowicz H."/>
        </authorList>
    </citation>
    <scope>NUCLEOTIDE SEQUENCE [LARGE SCALE GENOMIC DNA]</scope>
    <source>
        <strain evidence="2 4">DSM 784</strain>
    </source>
</reference>
<dbReference type="Gene3D" id="3.40.710.10">
    <property type="entry name" value="DD-peptidase/beta-lactamase superfamily"/>
    <property type="match status" value="1"/>
</dbReference>
<organism evidence="2 4">
    <name type="scientific">Chitinophaga sancti</name>
    <dbReference type="NCBI Taxonomy" id="1004"/>
    <lineage>
        <taxon>Bacteria</taxon>
        <taxon>Pseudomonadati</taxon>
        <taxon>Bacteroidota</taxon>
        <taxon>Chitinophagia</taxon>
        <taxon>Chitinophagales</taxon>
        <taxon>Chitinophagaceae</taxon>
        <taxon>Chitinophaga</taxon>
    </lineage>
</organism>
<dbReference type="AlphaFoldDB" id="A0A1K1RN92"/>
<keyword evidence="3" id="KW-0378">Hydrolase</keyword>
<dbReference type="InterPro" id="IPR012338">
    <property type="entry name" value="Beta-lactam/transpept-like"/>
</dbReference>
<evidence type="ECO:0000259" key="1">
    <source>
        <dbReference type="Pfam" id="PF00144"/>
    </source>
</evidence>
<dbReference type="RefSeq" id="WP_072363029.1">
    <property type="nucleotide sequence ID" value="NZ_CBHWAX010000009.1"/>
</dbReference>
<sequence length="369" mass="41526">MKLRARILIVCILLPFIAYPQKPLLDSLLADKHIAGFEAVIIDKGKIAWTGYYGYQNLEKKIPVGPNTIFEAASTSKTVTAAAIMQLYAAGKFKLDDDVNKYLDFHLANPAFPDKPITFRQLLRHRAAIDDNVDYLHIFWDSNHGDPTIPLPVFIKGYFTPQGKHYDKEKNFYNYPPGAKANYSNMGIALLGYLVERLSGQDFNTYCKTHLFRPLDMQNTGWFLHDIDSNQVAMPYRYSDSLNTYTPLGYGGFPDYPAGGLHTNVSQFAHFLIAWTNQGIYQNKPVIDSNAIQALTPDDFNLGFHTWFQFATNKGGILYCHTGSAIGVSSFISYSPASKKGMIFLCNGELENAQAWKDIINTLYAQPLK</sequence>
<dbReference type="EMBL" id="CP140154">
    <property type="protein sequence ID" value="WQG91831.1"/>
    <property type="molecule type" value="Genomic_DNA"/>
</dbReference>
<proteinExistence type="predicted"/>
<dbReference type="EC" id="3.1.1.103" evidence="3"/>
<dbReference type="PANTHER" id="PTHR46825:SF9">
    <property type="entry name" value="BETA-LACTAMASE-RELATED DOMAIN-CONTAINING PROTEIN"/>
    <property type="match status" value="1"/>
</dbReference>
<keyword evidence="5" id="KW-1185">Reference proteome</keyword>
<dbReference type="Proteomes" id="UP001326715">
    <property type="component" value="Chromosome"/>
</dbReference>
<gene>
    <name evidence="2" type="ORF">SAMN05661012_04032</name>
    <name evidence="3" type="ORF">SR876_09975</name>
</gene>
<dbReference type="PANTHER" id="PTHR46825">
    <property type="entry name" value="D-ALANYL-D-ALANINE-CARBOXYPEPTIDASE/ENDOPEPTIDASE AMPH"/>
    <property type="match status" value="1"/>
</dbReference>
<accession>A0A1K1RN92</accession>
<dbReference type="STRING" id="1004.SAMN05661012_04032"/>
<feature type="domain" description="Beta-lactamase-related" evidence="1">
    <location>
        <begin position="25"/>
        <end position="354"/>
    </location>
</feature>
<name>A0A1K1RN92_9BACT</name>
<dbReference type="InterPro" id="IPR050491">
    <property type="entry name" value="AmpC-like"/>
</dbReference>
<dbReference type="GO" id="GO:0016787">
    <property type="term" value="F:hydrolase activity"/>
    <property type="evidence" value="ECO:0007669"/>
    <property type="project" value="UniProtKB-KW"/>
</dbReference>
<protein>
    <submittedName>
        <fullName evidence="2">CubicO group peptidase, beta-lactamase class C family</fullName>
    </submittedName>
    <submittedName>
        <fullName evidence="3">Serine hydrolase domain-containing protein</fullName>
        <ecNumber evidence="3">3.1.1.103</ecNumber>
    </submittedName>
</protein>
<dbReference type="OrthoDB" id="846150at2"/>
<dbReference type="Proteomes" id="UP000183788">
    <property type="component" value="Unassembled WGS sequence"/>
</dbReference>
<dbReference type="SUPFAM" id="SSF56601">
    <property type="entry name" value="beta-lactamase/transpeptidase-like"/>
    <property type="match status" value="1"/>
</dbReference>
<evidence type="ECO:0000313" key="5">
    <source>
        <dbReference type="Proteomes" id="UP001326715"/>
    </source>
</evidence>
<evidence type="ECO:0000313" key="2">
    <source>
        <dbReference type="EMBL" id="SFW73632.1"/>
    </source>
</evidence>
<evidence type="ECO:0000313" key="4">
    <source>
        <dbReference type="Proteomes" id="UP000183788"/>
    </source>
</evidence>
<evidence type="ECO:0000313" key="3">
    <source>
        <dbReference type="EMBL" id="WQG91831.1"/>
    </source>
</evidence>
<reference evidence="3 5" key="2">
    <citation type="submission" date="2023-11" db="EMBL/GenBank/DDBJ databases">
        <title>MicrobeMod: A computational toolkit for identifying prokaryotic methylation and restriction-modification with nanopore sequencing.</title>
        <authorList>
            <person name="Crits-Christoph A."/>
            <person name="Kang S.C."/>
            <person name="Lee H."/>
            <person name="Ostrov N."/>
        </authorList>
    </citation>
    <scope>NUCLEOTIDE SEQUENCE [LARGE SCALE GENOMIC DNA]</scope>
    <source>
        <strain evidence="3 5">ATCC 23090</strain>
    </source>
</reference>
<dbReference type="EMBL" id="FPIZ01000013">
    <property type="protein sequence ID" value="SFW73632.1"/>
    <property type="molecule type" value="Genomic_DNA"/>
</dbReference>